<dbReference type="AlphaFoldDB" id="A0A2I2FCB6"/>
<name>A0A2I2FCB6_ASPCN</name>
<reference evidence="2 3" key="1">
    <citation type="submission" date="2017-12" db="EMBL/GenBank/DDBJ databases">
        <authorList>
            <consortium name="DOE Joint Genome Institute"/>
            <person name="Haridas S."/>
            <person name="Kjaerbolling I."/>
            <person name="Vesth T.C."/>
            <person name="Frisvad J.C."/>
            <person name="Nybo J.L."/>
            <person name="Theobald S."/>
            <person name="Kuo A."/>
            <person name="Bowyer P."/>
            <person name="Matsuda Y."/>
            <person name="Mondo S."/>
            <person name="Lyhne E.K."/>
            <person name="Kogle M.E."/>
            <person name="Clum A."/>
            <person name="Lipzen A."/>
            <person name="Salamov A."/>
            <person name="Ngan C.Y."/>
            <person name="Daum C."/>
            <person name="Chiniquy J."/>
            <person name="Barry K."/>
            <person name="LaButti K."/>
            <person name="Simmons B.A."/>
            <person name="Magnuson J.K."/>
            <person name="Mortensen U.H."/>
            <person name="Larsen T.O."/>
            <person name="Grigoriev I.V."/>
            <person name="Baker S.E."/>
            <person name="Andersen M.R."/>
            <person name="Nordberg H.P."/>
            <person name="Cantor M.N."/>
            <person name="Hua S.X."/>
        </authorList>
    </citation>
    <scope>NUCLEOTIDE SEQUENCE [LARGE SCALE GENOMIC DNA]</scope>
    <source>
        <strain evidence="2 3">CBS 102.13</strain>
    </source>
</reference>
<keyword evidence="1" id="KW-0732">Signal</keyword>
<dbReference type="OrthoDB" id="4386699at2759"/>
<dbReference type="Proteomes" id="UP000234585">
    <property type="component" value="Unassembled WGS sequence"/>
</dbReference>
<protein>
    <recommendedName>
        <fullName evidence="4">CBM1 domain-containing protein</fullName>
    </recommendedName>
</protein>
<evidence type="ECO:0000313" key="3">
    <source>
        <dbReference type="Proteomes" id="UP000234585"/>
    </source>
</evidence>
<sequence length="59" mass="6425">MKLLSVIFLACATSVMAEIGPWHRCNTYPDSDKCTPGYFCATTAGGVWGSCIPKEDEDH</sequence>
<accession>A0A2I2FCB6</accession>
<dbReference type="GeneID" id="36519642"/>
<dbReference type="EMBL" id="KZ559136">
    <property type="protein sequence ID" value="PLB38270.1"/>
    <property type="molecule type" value="Genomic_DNA"/>
</dbReference>
<feature type="chain" id="PRO_5014161571" description="CBM1 domain-containing protein" evidence="1">
    <location>
        <begin position="18"/>
        <end position="59"/>
    </location>
</feature>
<keyword evidence="3" id="KW-1185">Reference proteome</keyword>
<gene>
    <name evidence="2" type="ORF">BDW47DRAFT_105107</name>
</gene>
<evidence type="ECO:0000313" key="2">
    <source>
        <dbReference type="EMBL" id="PLB38270.1"/>
    </source>
</evidence>
<proteinExistence type="predicted"/>
<organism evidence="2 3">
    <name type="scientific">Aspergillus candidus</name>
    <dbReference type="NCBI Taxonomy" id="41067"/>
    <lineage>
        <taxon>Eukaryota</taxon>
        <taxon>Fungi</taxon>
        <taxon>Dikarya</taxon>
        <taxon>Ascomycota</taxon>
        <taxon>Pezizomycotina</taxon>
        <taxon>Eurotiomycetes</taxon>
        <taxon>Eurotiomycetidae</taxon>
        <taxon>Eurotiales</taxon>
        <taxon>Aspergillaceae</taxon>
        <taxon>Aspergillus</taxon>
        <taxon>Aspergillus subgen. Circumdati</taxon>
    </lineage>
</organism>
<evidence type="ECO:0008006" key="4">
    <source>
        <dbReference type="Google" id="ProtNLM"/>
    </source>
</evidence>
<feature type="signal peptide" evidence="1">
    <location>
        <begin position="1"/>
        <end position="17"/>
    </location>
</feature>
<evidence type="ECO:0000256" key="1">
    <source>
        <dbReference type="SAM" id="SignalP"/>
    </source>
</evidence>
<dbReference type="RefSeq" id="XP_024672282.1">
    <property type="nucleotide sequence ID" value="XM_024812482.1"/>
</dbReference>